<dbReference type="PANTHER" id="PTHR31302:SF0">
    <property type="entry name" value="TRANSMEMBRANE PROTEIN WITH METALLOPHOSPHOESTERASE DOMAIN"/>
    <property type="match status" value="1"/>
</dbReference>
<dbReference type="InterPro" id="IPR004843">
    <property type="entry name" value="Calcineurin-like_PHP"/>
</dbReference>
<keyword evidence="1" id="KW-0472">Membrane</keyword>
<evidence type="ECO:0000259" key="2">
    <source>
        <dbReference type="Pfam" id="PF00149"/>
    </source>
</evidence>
<dbReference type="InterPro" id="IPR051158">
    <property type="entry name" value="Metallophosphoesterase_sf"/>
</dbReference>
<dbReference type="AlphaFoldDB" id="A0A395LXW3"/>
<feature type="transmembrane region" description="Helical" evidence="1">
    <location>
        <begin position="163"/>
        <end position="182"/>
    </location>
</feature>
<dbReference type="CDD" id="cd07385">
    <property type="entry name" value="MPP_YkuE_C"/>
    <property type="match status" value="1"/>
</dbReference>
<evidence type="ECO:0000313" key="4">
    <source>
        <dbReference type="Proteomes" id="UP000266389"/>
    </source>
</evidence>
<accession>A0A395LXW3</accession>
<feature type="domain" description="Calcineurin-like phosphoesterase" evidence="2">
    <location>
        <begin position="207"/>
        <end position="369"/>
    </location>
</feature>
<dbReference type="EMBL" id="PHFL01000065">
    <property type="protein sequence ID" value="RFM23397.1"/>
    <property type="molecule type" value="Genomic_DNA"/>
</dbReference>
<protein>
    <submittedName>
        <fullName evidence="3">Metallophosphoesterase</fullName>
    </submittedName>
</protein>
<sequence>MPKFTVLSFLLYLSLHLAAGFYIYRKAAQLLEHFHPQNLKRSKRIAASIIALLMALPTLGFALNRMETLRGSLLTQAVFLVGSAWILWLLLAFATFVPADAAVMLFRSISALAKKIAQRFKTHAHKAPVIEHDHASEALALEAKQDHHANAIHRSRREFLKKVAPLSLGFAAPSVITGYSIINNRTDFIIHRMTLRFPNLPASLRGLKIVQVSDIHSGPYMTQRNMEEITEVINACYPDLVALTGDFVATQKDEIAPFVKGFRRLKSTFGTFACAGNHDEWVGLEYFTEPMQAHGERLLRNETVVLKIGGDKLNVIGIDFTRSNPNLLEKALKQADPEGFNLLLCHYPDYFTIAKAAGIDLMLAGHTHGGQISLDLAGVEIYPIDLFYKYPRGLYEEGEGGRQKLYVNLGVGFSATPIRTVSPEIAVITLTDL</sequence>
<evidence type="ECO:0000256" key="1">
    <source>
        <dbReference type="SAM" id="Phobius"/>
    </source>
</evidence>
<dbReference type="Proteomes" id="UP000266389">
    <property type="component" value="Unassembled WGS sequence"/>
</dbReference>
<keyword evidence="1" id="KW-0812">Transmembrane</keyword>
<dbReference type="Pfam" id="PF00149">
    <property type="entry name" value="Metallophos"/>
    <property type="match status" value="1"/>
</dbReference>
<dbReference type="SUPFAM" id="SSF56300">
    <property type="entry name" value="Metallo-dependent phosphatases"/>
    <property type="match status" value="1"/>
</dbReference>
<evidence type="ECO:0000313" key="3">
    <source>
        <dbReference type="EMBL" id="RFM23397.1"/>
    </source>
</evidence>
<comment type="caution">
    <text evidence="3">The sequence shown here is derived from an EMBL/GenBank/DDBJ whole genome shotgun (WGS) entry which is preliminary data.</text>
</comment>
<name>A0A395LXW3_9BACT</name>
<dbReference type="GO" id="GO:0016787">
    <property type="term" value="F:hydrolase activity"/>
    <property type="evidence" value="ECO:0007669"/>
    <property type="project" value="InterPro"/>
</dbReference>
<dbReference type="InterPro" id="IPR029052">
    <property type="entry name" value="Metallo-depent_PP-like"/>
</dbReference>
<organism evidence="3 4">
    <name type="scientific">Candidatus Thermochlorobacter aerophilus</name>
    <dbReference type="NCBI Taxonomy" id="1868324"/>
    <lineage>
        <taxon>Bacteria</taxon>
        <taxon>Pseudomonadati</taxon>
        <taxon>Chlorobiota</taxon>
        <taxon>Chlorobiia</taxon>
        <taxon>Chlorobiales</taxon>
        <taxon>Candidatus Thermochlorobacteriaceae</taxon>
        <taxon>Candidatus Thermochlorobacter</taxon>
    </lineage>
</organism>
<feature type="transmembrane region" description="Helical" evidence="1">
    <location>
        <begin position="45"/>
        <end position="63"/>
    </location>
</feature>
<keyword evidence="1" id="KW-1133">Transmembrane helix</keyword>
<reference evidence="3 4" key="1">
    <citation type="journal article" date="2011" name="ISME J.">
        <title>Community ecology of hot spring cyanobacterial mats: predominant populations and their functional potential.</title>
        <authorList>
            <person name="Klatt C.G."/>
            <person name="Wood J.M."/>
            <person name="Rusch D.B."/>
            <person name="Bateson M.M."/>
            <person name="Hamamura N."/>
            <person name="Heidelberg J.F."/>
            <person name="Grossman A.R."/>
            <person name="Bhaya D."/>
            <person name="Cohan F.M."/>
            <person name="Kuhl M."/>
            <person name="Bryant D.A."/>
            <person name="Ward D.M."/>
        </authorList>
    </citation>
    <scope>NUCLEOTIDE SEQUENCE [LARGE SCALE GENOMIC DNA]</scope>
    <source>
        <strain evidence="3">OS</strain>
    </source>
</reference>
<gene>
    <name evidence="3" type="ORF">D0433_10710</name>
</gene>
<feature type="transmembrane region" description="Helical" evidence="1">
    <location>
        <begin position="83"/>
        <end position="106"/>
    </location>
</feature>
<dbReference type="PANTHER" id="PTHR31302">
    <property type="entry name" value="TRANSMEMBRANE PROTEIN WITH METALLOPHOSPHOESTERASE DOMAIN-RELATED"/>
    <property type="match status" value="1"/>
</dbReference>
<dbReference type="Gene3D" id="3.60.21.10">
    <property type="match status" value="1"/>
</dbReference>
<feature type="transmembrane region" description="Helical" evidence="1">
    <location>
        <begin position="6"/>
        <end position="24"/>
    </location>
</feature>
<proteinExistence type="predicted"/>